<protein>
    <submittedName>
        <fullName evidence="1">Uncharacterized protein</fullName>
    </submittedName>
</protein>
<dbReference type="EMBL" id="JBBPBK010000001">
    <property type="protein sequence ID" value="KAK9292043.1"/>
    <property type="molecule type" value="Genomic_DNA"/>
</dbReference>
<evidence type="ECO:0000313" key="2">
    <source>
        <dbReference type="Proteomes" id="UP001415857"/>
    </source>
</evidence>
<dbReference type="PANTHER" id="PTHR33511">
    <property type="entry name" value="OS06G0632400 PROTEIN"/>
    <property type="match status" value="1"/>
</dbReference>
<reference evidence="1 2" key="1">
    <citation type="journal article" date="2024" name="Plant J.">
        <title>Genome sequences and population genomics reveal climatic adaptation and genomic divergence between two closely related sweetgum species.</title>
        <authorList>
            <person name="Xu W.Q."/>
            <person name="Ren C.Q."/>
            <person name="Zhang X.Y."/>
            <person name="Comes H.P."/>
            <person name="Liu X.H."/>
            <person name="Li Y.G."/>
            <person name="Kettle C.J."/>
            <person name="Jalonen R."/>
            <person name="Gaisberger H."/>
            <person name="Ma Y.Z."/>
            <person name="Qiu Y.X."/>
        </authorList>
    </citation>
    <scope>NUCLEOTIDE SEQUENCE [LARGE SCALE GENOMIC DNA]</scope>
    <source>
        <strain evidence="1">Hangzhou</strain>
    </source>
</reference>
<accession>A0AAP0X9J6</accession>
<proteinExistence type="predicted"/>
<dbReference type="AlphaFoldDB" id="A0AAP0X9J6"/>
<comment type="caution">
    <text evidence="1">The sequence shown here is derived from an EMBL/GenBank/DDBJ whole genome shotgun (WGS) entry which is preliminary data.</text>
</comment>
<name>A0AAP0X9J6_LIQFO</name>
<gene>
    <name evidence="1" type="ORF">L1049_019997</name>
</gene>
<keyword evidence="2" id="KW-1185">Reference proteome</keyword>
<sequence>MGGNSRQKKSSIPFSMFNFFKSKRPQKREDTWDDAVNVQRIWPSDEDNGHRVADPFVDKKATILITRFFERRVSESKEFTNKIVSSNLGMIVMGSFSSSAAIYRSFQALGRSLECVVSTEALEKRLSEFFW</sequence>
<dbReference type="Proteomes" id="UP001415857">
    <property type="component" value="Unassembled WGS sequence"/>
</dbReference>
<organism evidence="1 2">
    <name type="scientific">Liquidambar formosana</name>
    <name type="common">Formosan gum</name>
    <dbReference type="NCBI Taxonomy" id="63359"/>
    <lineage>
        <taxon>Eukaryota</taxon>
        <taxon>Viridiplantae</taxon>
        <taxon>Streptophyta</taxon>
        <taxon>Embryophyta</taxon>
        <taxon>Tracheophyta</taxon>
        <taxon>Spermatophyta</taxon>
        <taxon>Magnoliopsida</taxon>
        <taxon>eudicotyledons</taxon>
        <taxon>Gunneridae</taxon>
        <taxon>Pentapetalae</taxon>
        <taxon>Saxifragales</taxon>
        <taxon>Altingiaceae</taxon>
        <taxon>Liquidambar</taxon>
    </lineage>
</organism>
<evidence type="ECO:0000313" key="1">
    <source>
        <dbReference type="EMBL" id="KAK9292043.1"/>
    </source>
</evidence>